<dbReference type="EMBL" id="HBUF01619874">
    <property type="protein sequence ID" value="CAG6780750.1"/>
    <property type="molecule type" value="Transcribed_RNA"/>
</dbReference>
<accession>A0A8D8QNT9</accession>
<dbReference type="SUPFAM" id="SSF50156">
    <property type="entry name" value="PDZ domain-like"/>
    <property type="match status" value="1"/>
</dbReference>
<organism evidence="5">
    <name type="scientific">Cacopsylla melanoneura</name>
    <dbReference type="NCBI Taxonomy" id="428564"/>
    <lineage>
        <taxon>Eukaryota</taxon>
        <taxon>Metazoa</taxon>
        <taxon>Ecdysozoa</taxon>
        <taxon>Arthropoda</taxon>
        <taxon>Hexapoda</taxon>
        <taxon>Insecta</taxon>
        <taxon>Pterygota</taxon>
        <taxon>Neoptera</taxon>
        <taxon>Paraneoptera</taxon>
        <taxon>Hemiptera</taxon>
        <taxon>Sternorrhyncha</taxon>
        <taxon>Psylloidea</taxon>
        <taxon>Psyllidae</taxon>
        <taxon>Psyllinae</taxon>
        <taxon>Cacopsylla</taxon>
    </lineage>
</organism>
<feature type="compositionally biased region" description="Low complexity" evidence="1">
    <location>
        <begin position="907"/>
        <end position="916"/>
    </location>
</feature>
<feature type="compositionally biased region" description="Polar residues" evidence="1">
    <location>
        <begin position="662"/>
        <end position="673"/>
    </location>
</feature>
<feature type="region of interest" description="Disordered" evidence="1">
    <location>
        <begin position="493"/>
        <end position="566"/>
    </location>
</feature>
<dbReference type="AlphaFoldDB" id="A0A8D8QNT9"/>
<feature type="signal peptide" evidence="3">
    <location>
        <begin position="1"/>
        <end position="19"/>
    </location>
</feature>
<sequence length="1099" mass="120924">MASKRHLLLLSSLIASTAAQVESSGSTPEECLTSSSVVWAVLGTIMILLAISVGAYALWRYYWRSRKGEHLVLVTADAEKGDKFAFDNQAFKEGTPISRTLEANKLKGIKWPEFVSAQNGNAKTRSMDDSCVGQDPAKNIVPLRSHDFTGLGFNIYGNMRDGIYIKDVSHRGPAMESGRIQPGDRITSVRISFHHMVYEDALTILSYASPYEVQIETENGSGRVNSRPSTLLRNKQAPSSTPGERIVHPFFRSQSISDLTQISSKPPSKRTSMNSHHNTSHLSAHDPNDKPAVLEVTPTTVKQDKGHKFGVRVLPDMKPEGNHLTAAPQPVVLTIENEKQNSHMYFEHNKMQHKSHHENQAFDEIDLSDKSQAIDEPDCKTQRANTPSPTTNVKSIIAKGLQNLKGKLPHHKKQSSLDNTSPKQASTPPESCVIDMNPNTNNQRAEETIVTDRPEENKVETNAQHIMKTFLEKEKAHTADLKAPIPISVVNKTDSFSSTEGDGSKRSKRKAPAPPVTTDVELHAEPTENISSRDSDSEMGDSSSTTIELNSSHITVHHIPDDSDRRAASLGDLSKMTHDEVPAVSVLERAMSLELADGNSNPRDSKKRKAPHPPPDEMTLDEGSFAKEPRIEAGLGLASLKKASLFGTMEEAIQQTDEDSDSLISPTSGQSSPDIPEISDGDLVSSTPMKVSNVEIKTVLPKEEITNTVQTRTFIEIKEQEKPQPAQRTITETKIETIEITNARKLDTQDKENTMENGQDDVVENGHFIKDIIGDFSQEMNGEFSKGMNGVWHESAAVKETEQKPKDWELTESPAKDAYLTALNISVEDKPPDLPSSPPPNMNSFVTEIKVRNRLDDNDDEDEILDISDKDMTLLEQECDDSKIFKNGVYFTTDESLLMNGSMSPFSKSSLMSSPSETNRATPPSKIENFINNSKTTPDVNLSDEQILALKTSTNKLTSNLYKTNSESPSPNKRRIPSKSPSPSSGKSPLRGNISITSIKSSGSRIPVRAFSNNSSSSSSTASDTSSTSPRSISMIPDPKVRKSRKPDEPDQNQNARFSYSSSFTVSPINKSNVPSPERRYNGTNGTTESSVIMVDNQK</sequence>
<keyword evidence="2" id="KW-0812">Transmembrane</keyword>
<feature type="compositionally biased region" description="Polar residues" evidence="1">
    <location>
        <begin position="219"/>
        <end position="242"/>
    </location>
</feature>
<evidence type="ECO:0000256" key="2">
    <source>
        <dbReference type="SAM" id="Phobius"/>
    </source>
</evidence>
<evidence type="ECO:0000256" key="3">
    <source>
        <dbReference type="SAM" id="SignalP"/>
    </source>
</evidence>
<dbReference type="Pfam" id="PF00595">
    <property type="entry name" value="PDZ"/>
    <property type="match status" value="1"/>
</dbReference>
<keyword evidence="2" id="KW-0472">Membrane</keyword>
<dbReference type="EMBL" id="HBUF01087879">
    <property type="protein sequence ID" value="CAG6634863.1"/>
    <property type="molecule type" value="Transcribed_RNA"/>
</dbReference>
<feature type="transmembrane region" description="Helical" evidence="2">
    <location>
        <begin position="39"/>
        <end position="59"/>
    </location>
</feature>
<feature type="compositionally biased region" description="Polar residues" evidence="1">
    <location>
        <begin position="994"/>
        <end position="1004"/>
    </location>
</feature>
<feature type="compositionally biased region" description="Low complexity" evidence="1">
    <location>
        <begin position="1012"/>
        <end position="1034"/>
    </location>
</feature>
<dbReference type="EMBL" id="HBUF01287114">
    <property type="protein sequence ID" value="CAG6688515.1"/>
    <property type="molecule type" value="Transcribed_RNA"/>
</dbReference>
<keyword evidence="2" id="KW-1133">Transmembrane helix</keyword>
<feature type="compositionally biased region" description="Polar residues" evidence="1">
    <location>
        <begin position="1052"/>
        <end position="1075"/>
    </location>
</feature>
<feature type="compositionally biased region" description="Low complexity" evidence="1">
    <location>
        <begin position="978"/>
        <end position="991"/>
    </location>
</feature>
<evidence type="ECO:0000256" key="1">
    <source>
        <dbReference type="SAM" id="MobiDB-lite"/>
    </source>
</evidence>
<dbReference type="EMBL" id="HBUF01353808">
    <property type="protein sequence ID" value="CAG6715978.1"/>
    <property type="molecule type" value="Transcribed_RNA"/>
</dbReference>
<dbReference type="InterPro" id="IPR036034">
    <property type="entry name" value="PDZ_sf"/>
</dbReference>
<dbReference type="PROSITE" id="PS50106">
    <property type="entry name" value="PDZ"/>
    <property type="match status" value="1"/>
</dbReference>
<feature type="region of interest" description="Disordered" evidence="1">
    <location>
        <begin position="219"/>
        <end position="291"/>
    </location>
</feature>
<feature type="region of interest" description="Disordered" evidence="1">
    <location>
        <begin position="959"/>
        <end position="1099"/>
    </location>
</feature>
<dbReference type="CDD" id="cd00136">
    <property type="entry name" value="PDZ_canonical"/>
    <property type="match status" value="1"/>
</dbReference>
<feature type="compositionally biased region" description="Polar residues" evidence="1">
    <location>
        <begin position="930"/>
        <end position="939"/>
    </location>
</feature>
<feature type="domain" description="PDZ" evidence="4">
    <location>
        <begin position="140"/>
        <end position="205"/>
    </location>
</feature>
<dbReference type="EMBL" id="HBUF01087878">
    <property type="protein sequence ID" value="CAG6634860.1"/>
    <property type="molecule type" value="Transcribed_RNA"/>
</dbReference>
<proteinExistence type="predicted"/>
<keyword evidence="3" id="KW-0732">Signal</keyword>
<evidence type="ECO:0000259" key="4">
    <source>
        <dbReference type="PROSITE" id="PS50106"/>
    </source>
</evidence>
<feature type="compositionally biased region" description="Polar residues" evidence="1">
    <location>
        <begin position="540"/>
        <end position="554"/>
    </location>
</feature>
<dbReference type="InterPro" id="IPR001478">
    <property type="entry name" value="PDZ"/>
</dbReference>
<dbReference type="EMBL" id="HBUF01087877">
    <property type="protein sequence ID" value="CAG6634857.1"/>
    <property type="molecule type" value="Transcribed_RNA"/>
</dbReference>
<feature type="compositionally biased region" description="Polar residues" evidence="1">
    <location>
        <begin position="252"/>
        <end position="282"/>
    </location>
</feature>
<evidence type="ECO:0000313" key="5">
    <source>
        <dbReference type="EMBL" id="CAG6634860.1"/>
    </source>
</evidence>
<feature type="region of interest" description="Disordered" evidence="1">
    <location>
        <begin position="407"/>
        <end position="442"/>
    </location>
</feature>
<dbReference type="EMBL" id="HBUF01353810">
    <property type="protein sequence ID" value="CAG6715986.1"/>
    <property type="molecule type" value="Transcribed_RNA"/>
</dbReference>
<protein>
    <submittedName>
        <fullName evidence="5">Periaxin</fullName>
    </submittedName>
</protein>
<feature type="chain" id="PRO_5033670835" evidence="3">
    <location>
        <begin position="20"/>
        <end position="1099"/>
    </location>
</feature>
<feature type="region of interest" description="Disordered" evidence="1">
    <location>
        <begin position="594"/>
        <end position="624"/>
    </location>
</feature>
<dbReference type="SMART" id="SM00228">
    <property type="entry name" value="PDZ"/>
    <property type="match status" value="1"/>
</dbReference>
<feature type="compositionally biased region" description="Polar residues" evidence="1">
    <location>
        <begin position="416"/>
        <end position="429"/>
    </location>
</feature>
<feature type="compositionally biased region" description="Polar residues" evidence="1">
    <location>
        <begin position="1082"/>
        <end position="1091"/>
    </location>
</feature>
<reference evidence="5" key="1">
    <citation type="submission" date="2021-05" db="EMBL/GenBank/DDBJ databases">
        <authorList>
            <person name="Alioto T."/>
            <person name="Alioto T."/>
            <person name="Gomez Garrido J."/>
        </authorList>
    </citation>
    <scope>NUCLEOTIDE SEQUENCE</scope>
</reference>
<name>A0A8D8QNT9_9HEMI</name>
<dbReference type="Gene3D" id="2.30.42.10">
    <property type="match status" value="1"/>
</dbReference>
<dbReference type="EMBL" id="HBUF01353809">
    <property type="protein sequence ID" value="CAG6715982.1"/>
    <property type="molecule type" value="Transcribed_RNA"/>
</dbReference>
<feature type="compositionally biased region" description="Basic and acidic residues" evidence="1">
    <location>
        <begin position="520"/>
        <end position="536"/>
    </location>
</feature>
<feature type="region of interest" description="Disordered" evidence="1">
    <location>
        <begin position="653"/>
        <end position="685"/>
    </location>
</feature>
<feature type="region of interest" description="Disordered" evidence="1">
    <location>
        <begin position="907"/>
        <end position="939"/>
    </location>
</feature>